<comment type="catalytic activity">
    <reaction evidence="9">
        <text>a ribonucleoside 5'-diphosphate + ATP = a ribonucleoside 5'-triphosphate + ADP</text>
        <dbReference type="Rhea" id="RHEA:18113"/>
        <dbReference type="ChEBI" id="CHEBI:30616"/>
        <dbReference type="ChEBI" id="CHEBI:57930"/>
        <dbReference type="ChEBI" id="CHEBI:61557"/>
        <dbReference type="ChEBI" id="CHEBI:456216"/>
        <dbReference type="EC" id="2.7.4.6"/>
    </reaction>
</comment>
<keyword evidence="5 9" id="KW-0418">Kinase</keyword>
<dbReference type="InterPro" id="IPR001564">
    <property type="entry name" value="Nucleoside_diP_kinase"/>
</dbReference>
<dbReference type="GO" id="GO:0005524">
    <property type="term" value="F:ATP binding"/>
    <property type="evidence" value="ECO:0007669"/>
    <property type="project" value="UniProtKB-UniRule"/>
</dbReference>
<keyword evidence="9" id="KW-0460">Magnesium</keyword>
<feature type="binding site" evidence="9 10">
    <location>
        <position position="58"/>
    </location>
    <ligand>
        <name>ATP</name>
        <dbReference type="ChEBI" id="CHEBI:30616"/>
    </ligand>
</feature>
<dbReference type="NCBIfam" id="NF001908">
    <property type="entry name" value="PRK00668.1"/>
    <property type="match status" value="1"/>
</dbReference>
<evidence type="ECO:0000256" key="1">
    <source>
        <dbReference type="ARBA" id="ARBA00001946"/>
    </source>
</evidence>
<comment type="subunit">
    <text evidence="9">Homotetramer.</text>
</comment>
<comment type="catalytic activity">
    <reaction evidence="8">
        <text>dZDP + ATP = dZTP + ADP</text>
        <dbReference type="Rhea" id="RHEA:67644"/>
        <dbReference type="ChEBI" id="CHEBI:30616"/>
        <dbReference type="ChEBI" id="CHEBI:172929"/>
        <dbReference type="ChEBI" id="CHEBI:172931"/>
        <dbReference type="ChEBI" id="CHEBI:456216"/>
    </reaction>
</comment>
<evidence type="ECO:0000256" key="4">
    <source>
        <dbReference type="ARBA" id="ARBA00022679"/>
    </source>
</evidence>
<sequence length="149" mass="17111">MENKSFLMVKPDGVKRQLVGEIISRLERKGLQLVAAKLMWIPVHTAEQHYAEHKDKPFFKDLVEFITSGPVFAMVWQGENVVEITRQMIGSTNPKDALPGTIRGDYGMAVRKNIIHGSDSFESAEREINLFFESEDLIEDKNELNQWVY</sequence>
<comment type="subcellular location">
    <subcellularLocation>
        <location evidence="9">Cytoplasm</location>
    </subcellularLocation>
</comment>
<keyword evidence="9" id="KW-0963">Cytoplasm</keyword>
<dbReference type="SMART" id="SM00562">
    <property type="entry name" value="NDK"/>
    <property type="match status" value="1"/>
</dbReference>
<dbReference type="STRING" id="1441095.AM592_07275"/>
<gene>
    <name evidence="9" type="primary">ndk</name>
    <name evidence="13" type="ORF">AM592_07275</name>
</gene>
<feature type="binding site" evidence="9 10">
    <location>
        <position position="10"/>
    </location>
    <ligand>
        <name>ATP</name>
        <dbReference type="ChEBI" id="CHEBI:30616"/>
    </ligand>
</feature>
<accession>A0A0M5JBI1</accession>
<feature type="domain" description="Nucleoside diphosphate kinase-like" evidence="12">
    <location>
        <begin position="2"/>
        <end position="139"/>
    </location>
</feature>
<feature type="modified residue" description="Phosphothreonine" evidence="9">
    <location>
        <position position="92"/>
    </location>
</feature>
<dbReference type="OrthoDB" id="9801161at2"/>
<dbReference type="AlphaFoldDB" id="A0A0M5JBI1"/>
<reference evidence="14" key="1">
    <citation type="submission" date="2015-08" db="EMBL/GenBank/DDBJ databases">
        <title>Genome sequencing project for genomic taxonomy and phylogenomics of Bacillus-like bacteria.</title>
        <authorList>
            <person name="Liu B."/>
            <person name="Wang J."/>
            <person name="Zhu Y."/>
            <person name="Liu G."/>
            <person name="Chen Q."/>
            <person name="Chen Z."/>
            <person name="Lan J."/>
            <person name="Che J."/>
            <person name="Ge C."/>
            <person name="Shi H."/>
            <person name="Pan Z."/>
            <person name="Liu X."/>
        </authorList>
    </citation>
    <scope>NUCLEOTIDE SEQUENCE [LARGE SCALE GENOMIC DNA]</scope>
    <source>
        <strain evidence="14">FJAT-4402</strain>
    </source>
</reference>
<proteinExistence type="inferred from homology"/>
<dbReference type="RefSeq" id="WP_053603176.1">
    <property type="nucleotide sequence ID" value="NZ_CP012600.1"/>
</dbReference>
<dbReference type="GO" id="GO:0006183">
    <property type="term" value="P:GTP biosynthetic process"/>
    <property type="evidence" value="ECO:0007669"/>
    <property type="project" value="UniProtKB-UniRule"/>
</dbReference>
<evidence type="ECO:0000256" key="8">
    <source>
        <dbReference type="ARBA" id="ARBA00047945"/>
    </source>
</evidence>
<protein>
    <recommendedName>
        <fullName evidence="9">Nucleoside diphosphate kinase</fullName>
        <shortName evidence="9">NDK</shortName>
        <shortName evidence="9">NDP kinase</shortName>
        <ecNumber evidence="9">2.7.4.6</ecNumber>
    </recommendedName>
    <alternativeName>
        <fullName evidence="9">Nucleoside-2-P kinase</fullName>
    </alternativeName>
</protein>
<keyword evidence="6 9" id="KW-0546">Nucleotide metabolism</keyword>
<dbReference type="Proteomes" id="UP000067625">
    <property type="component" value="Chromosome"/>
</dbReference>
<evidence type="ECO:0000259" key="12">
    <source>
        <dbReference type="SMART" id="SM00562"/>
    </source>
</evidence>
<keyword evidence="3 9" id="KW-0597">Phosphoprotein</keyword>
<dbReference type="FunFam" id="3.30.70.141:FF:000002">
    <property type="entry name" value="Nucleoside diphosphate kinase"/>
    <property type="match status" value="1"/>
</dbReference>
<dbReference type="HAMAP" id="MF_00451">
    <property type="entry name" value="NDP_kinase"/>
    <property type="match status" value="1"/>
</dbReference>
<dbReference type="PROSITE" id="PS51374">
    <property type="entry name" value="NDPK_LIKE"/>
    <property type="match status" value="1"/>
</dbReference>
<dbReference type="CDD" id="cd04413">
    <property type="entry name" value="NDPk_I"/>
    <property type="match status" value="1"/>
</dbReference>
<evidence type="ECO:0000313" key="14">
    <source>
        <dbReference type="Proteomes" id="UP000067625"/>
    </source>
</evidence>
<dbReference type="GO" id="GO:0046872">
    <property type="term" value="F:metal ion binding"/>
    <property type="evidence" value="ECO:0007669"/>
    <property type="project" value="UniProtKB-KW"/>
</dbReference>
<feature type="binding site" evidence="9 10">
    <location>
        <position position="92"/>
    </location>
    <ligand>
        <name>ATP</name>
        <dbReference type="ChEBI" id="CHEBI:30616"/>
    </ligand>
</feature>
<dbReference type="GO" id="GO:0005737">
    <property type="term" value="C:cytoplasm"/>
    <property type="evidence" value="ECO:0007669"/>
    <property type="project" value="UniProtKB-SubCell"/>
</dbReference>
<feature type="binding site" evidence="9 10">
    <location>
        <position position="113"/>
    </location>
    <ligand>
        <name>ATP</name>
        <dbReference type="ChEBI" id="CHEBI:30616"/>
    </ligand>
</feature>
<comment type="similarity">
    <text evidence="2 9 10 11">Belongs to the NDK family.</text>
</comment>
<keyword evidence="14" id="KW-1185">Reference proteome</keyword>
<evidence type="ECO:0000256" key="2">
    <source>
        <dbReference type="ARBA" id="ARBA00008142"/>
    </source>
</evidence>
<evidence type="ECO:0000256" key="11">
    <source>
        <dbReference type="RuleBase" id="RU004011"/>
    </source>
</evidence>
<keyword evidence="9" id="KW-0067">ATP-binding</keyword>
<evidence type="ECO:0000313" key="13">
    <source>
        <dbReference type="EMBL" id="ALC81419.1"/>
    </source>
</evidence>
<evidence type="ECO:0000256" key="9">
    <source>
        <dbReference type="HAMAP-Rule" id="MF_00451"/>
    </source>
</evidence>
<evidence type="ECO:0000256" key="6">
    <source>
        <dbReference type="ARBA" id="ARBA00023080"/>
    </source>
</evidence>
<organism evidence="13 14">
    <name type="scientific">Bacillus gobiensis</name>
    <dbReference type="NCBI Taxonomy" id="1441095"/>
    <lineage>
        <taxon>Bacteria</taxon>
        <taxon>Bacillati</taxon>
        <taxon>Bacillota</taxon>
        <taxon>Bacilli</taxon>
        <taxon>Bacillales</taxon>
        <taxon>Bacillaceae</taxon>
        <taxon>Bacillus</taxon>
    </lineage>
</organism>
<dbReference type="PATRIC" id="fig|1441095.3.peg.1605"/>
<comment type="function">
    <text evidence="9">Major role in the synthesis of nucleoside triphosphates other than ATP. The ATP gamma phosphate is transferred to the NDP beta phosphate via a ping-pong mechanism, using a phosphorylated active-site intermediate.</text>
</comment>
<feature type="binding site" evidence="9 10">
    <location>
        <position position="86"/>
    </location>
    <ligand>
        <name>ATP</name>
        <dbReference type="ChEBI" id="CHEBI:30616"/>
    </ligand>
</feature>
<keyword evidence="9" id="KW-0479">Metal-binding</keyword>
<feature type="binding site" evidence="9 10">
    <location>
        <position position="103"/>
    </location>
    <ligand>
        <name>ATP</name>
        <dbReference type="ChEBI" id="CHEBI:30616"/>
    </ligand>
</feature>
<dbReference type="GO" id="GO:0006241">
    <property type="term" value="P:CTP biosynthetic process"/>
    <property type="evidence" value="ECO:0007669"/>
    <property type="project" value="UniProtKB-UniRule"/>
</dbReference>
<dbReference type="EC" id="2.7.4.6" evidence="9"/>
<dbReference type="GO" id="GO:0004550">
    <property type="term" value="F:nucleoside diphosphate kinase activity"/>
    <property type="evidence" value="ECO:0007669"/>
    <property type="project" value="UniProtKB-UniRule"/>
</dbReference>
<dbReference type="GO" id="GO:0006228">
    <property type="term" value="P:UTP biosynthetic process"/>
    <property type="evidence" value="ECO:0007669"/>
    <property type="project" value="UniProtKB-UniRule"/>
</dbReference>
<dbReference type="SUPFAM" id="SSF54919">
    <property type="entry name" value="Nucleoside diphosphate kinase, NDK"/>
    <property type="match status" value="1"/>
</dbReference>
<feature type="active site" description="Pros-phosphohistidine intermediate" evidence="9 10">
    <location>
        <position position="116"/>
    </location>
</feature>
<feature type="modified residue" description="Phosphoserine" evidence="9">
    <location>
        <position position="123"/>
    </location>
</feature>
<keyword evidence="9" id="KW-0547">Nucleotide-binding</keyword>
<evidence type="ECO:0000256" key="5">
    <source>
        <dbReference type="ARBA" id="ARBA00022777"/>
    </source>
</evidence>
<comment type="catalytic activity">
    <reaction evidence="9">
        <text>a 2'-deoxyribonucleoside 5'-diphosphate + ATP = a 2'-deoxyribonucleoside 5'-triphosphate + ADP</text>
        <dbReference type="Rhea" id="RHEA:44640"/>
        <dbReference type="ChEBI" id="CHEBI:30616"/>
        <dbReference type="ChEBI" id="CHEBI:61560"/>
        <dbReference type="ChEBI" id="CHEBI:73316"/>
        <dbReference type="ChEBI" id="CHEBI:456216"/>
        <dbReference type="EC" id="2.7.4.6"/>
    </reaction>
</comment>
<comment type="function">
    <text evidence="7">(Microbial infection) Catalyzes the phosphorylation of dZDP to dZTP, when the bacterium is infected by a phage that produces the substrate for the synthesis of dZTP (2- amino-2'-deoxyadenosine 5'-triphosphate), which is then used by the phage as a DNA polymerase substrate.</text>
</comment>
<dbReference type="Gene3D" id="3.30.70.141">
    <property type="entry name" value="Nucleoside diphosphate kinase-like domain"/>
    <property type="match status" value="1"/>
</dbReference>
<reference evidence="13 14" key="2">
    <citation type="journal article" date="2016" name="Int. J. Syst. Evol. Microbiol.">
        <title>Bacillus gobiensis sp. nov., isolated from a soil sample.</title>
        <authorList>
            <person name="Liu B."/>
            <person name="Liu G.H."/>
            <person name="Cetin S."/>
            <person name="Schumann P."/>
            <person name="Pan Z.Z."/>
            <person name="Chen Q.Q."/>
        </authorList>
    </citation>
    <scope>NUCLEOTIDE SEQUENCE [LARGE SCALE GENOMIC DNA]</scope>
    <source>
        <strain evidence="13 14">FJAT-4402</strain>
    </source>
</reference>
<dbReference type="InterPro" id="IPR034907">
    <property type="entry name" value="NDK-like_dom"/>
</dbReference>
<dbReference type="EMBL" id="CP012600">
    <property type="protein sequence ID" value="ALC81419.1"/>
    <property type="molecule type" value="Genomic_DNA"/>
</dbReference>
<evidence type="ECO:0000256" key="7">
    <source>
        <dbReference type="ARBA" id="ARBA00024802"/>
    </source>
</evidence>
<dbReference type="InterPro" id="IPR036850">
    <property type="entry name" value="NDK-like_dom_sf"/>
</dbReference>
<evidence type="ECO:0000256" key="3">
    <source>
        <dbReference type="ARBA" id="ARBA00022553"/>
    </source>
</evidence>
<evidence type="ECO:0000256" key="10">
    <source>
        <dbReference type="PROSITE-ProRule" id="PRU00706"/>
    </source>
</evidence>
<dbReference type="PRINTS" id="PR01243">
    <property type="entry name" value="NUCDPKINASE"/>
</dbReference>
<dbReference type="Pfam" id="PF00334">
    <property type="entry name" value="NDK"/>
    <property type="match status" value="1"/>
</dbReference>
<name>A0A0M5JBI1_9BACI</name>
<keyword evidence="4 9" id="KW-0808">Transferase</keyword>
<dbReference type="PANTHER" id="PTHR11349">
    <property type="entry name" value="NUCLEOSIDE DIPHOSPHATE KINASE"/>
    <property type="match status" value="1"/>
</dbReference>
<comment type="cofactor">
    <cofactor evidence="1 9">
        <name>Mg(2+)</name>
        <dbReference type="ChEBI" id="CHEBI:18420"/>
    </cofactor>
</comment>